<dbReference type="RefSeq" id="WP_090248180.1">
    <property type="nucleotide sequence ID" value="NZ_FPAS01000002.1"/>
</dbReference>
<evidence type="ECO:0008006" key="3">
    <source>
        <dbReference type="Google" id="ProtNLM"/>
    </source>
</evidence>
<organism evidence="1 2">
    <name type="scientific">Lishizhenia tianjinensis</name>
    <dbReference type="NCBI Taxonomy" id="477690"/>
    <lineage>
        <taxon>Bacteria</taxon>
        <taxon>Pseudomonadati</taxon>
        <taxon>Bacteroidota</taxon>
        <taxon>Flavobacteriia</taxon>
        <taxon>Flavobacteriales</taxon>
        <taxon>Crocinitomicaceae</taxon>
        <taxon>Lishizhenia</taxon>
    </lineage>
</organism>
<dbReference type="PROSITE" id="PS51257">
    <property type="entry name" value="PROKAR_LIPOPROTEIN"/>
    <property type="match status" value="1"/>
</dbReference>
<evidence type="ECO:0000313" key="2">
    <source>
        <dbReference type="Proteomes" id="UP000236454"/>
    </source>
</evidence>
<reference evidence="1 2" key="1">
    <citation type="submission" date="2016-10" db="EMBL/GenBank/DDBJ databases">
        <authorList>
            <person name="de Groot N.N."/>
        </authorList>
    </citation>
    <scope>NUCLEOTIDE SEQUENCE [LARGE SCALE GENOMIC DNA]</scope>
    <source>
        <strain evidence="1 2">CGMCC 1.7005</strain>
    </source>
</reference>
<dbReference type="Proteomes" id="UP000236454">
    <property type="component" value="Unassembled WGS sequence"/>
</dbReference>
<evidence type="ECO:0000313" key="1">
    <source>
        <dbReference type="EMBL" id="SFT66895.1"/>
    </source>
</evidence>
<sequence length="170" mass="19347">MTNKFIFLCCVSLFGCSGPTSSTDIYEETYSLDEMILPTKDELNQEVNTSVALLFTQNPVLTKIEVENRSFDVEQLTDKSIARVVGCFTMGPNSVEQIELLFVDQKLLYLRQDVFEGENCQDASILMNVEKNYFYENQLVHQHQGRNNGVFLWKSEQELQQLSAAVLAAL</sequence>
<proteinExistence type="predicted"/>
<gene>
    <name evidence="1" type="ORF">SAMN05216474_1665</name>
</gene>
<dbReference type="AlphaFoldDB" id="A0A1I6ZW94"/>
<accession>A0A1I6ZW94</accession>
<dbReference type="EMBL" id="FPAS01000002">
    <property type="protein sequence ID" value="SFT66895.1"/>
    <property type="molecule type" value="Genomic_DNA"/>
</dbReference>
<name>A0A1I6ZW94_9FLAO</name>
<protein>
    <recommendedName>
        <fullName evidence="3">Lipoprotein</fullName>
    </recommendedName>
</protein>
<keyword evidence="2" id="KW-1185">Reference proteome</keyword>